<dbReference type="GO" id="GO:0016020">
    <property type="term" value="C:membrane"/>
    <property type="evidence" value="ECO:0007669"/>
    <property type="project" value="TreeGrafter"/>
</dbReference>
<dbReference type="KEGG" id="pki:111840913"/>
<reference evidence="4" key="2">
    <citation type="submission" date="2025-09" db="UniProtKB">
        <authorList>
            <consortium name="Ensembl"/>
        </authorList>
    </citation>
    <scope>IDENTIFICATION</scope>
</reference>
<dbReference type="CTD" id="553293"/>
<name>A0A3B3SV35_9TELE</name>
<evidence type="ECO:0000313" key="5">
    <source>
        <dbReference type="Proteomes" id="UP000261540"/>
    </source>
</evidence>
<evidence type="ECO:0000313" key="4">
    <source>
        <dbReference type="Ensembl" id="ENSPKIP00000034612.1"/>
    </source>
</evidence>
<evidence type="ECO:0000256" key="3">
    <source>
        <dbReference type="SAM" id="MobiDB-lite"/>
    </source>
</evidence>
<sequence>MSDHSISTNSTGSNNSWTVLTPDANGAAVENVGPQEDRRGSLTDVSSLSEEASGAVAGGEAPGEGGRSEEGLQVCQESTPESGQGSAPPSPTCLTPSSSSHIPLLSDVSSYGPTALEQETHAVSDLTPPSRCSDTYADAYAHVPVGSFPESSVLVTGEGVEQLQENEQSELAKKVSEVGKQAVRLVDQLVEDMFLIWGRRLTGLRVSDTHYDSELGESAQTQGDQLRRRKVHPLGPLDKADEEEEEEEEFRPIQRDQEGGALSLNKCIVGALLLLGVGTLLFSGVVVDLEDEENVERRELTDSEVPSLQEWLSSEAETLRSQEMAQLVDKLAHENQEITALQAQLQVQTEDLNLALRRAEEGGKELARKEELEKENERMRTELSNLPDLQMELETLRARVSELVQITAHKDSTPAPVSVQPPTGQTDNISAVGDTAEAMEEMAPSDRLTEELERQRVLLEESRKRLEGMKAEGRGEQVVREGLAQMERRLTEQVEKLGRRRRAAKKDGRPQGEGEMGRRGEKERWGPDAKEWQKEGKQEWRGEKEWRKGRNGEKHNRNSWKKEESKEWGERKDWKAGNEGENGKPLKPREEKRKDWPKDGERKRDGWKGELKNGEWKPYKEHRGEGEQASRHGDVGGRKNRHWQGAADKTPLEPSHRHHEHNDYWKQKKQKLRHYYRPLEGCDDVASCAKAEGLDPVQWADFQGLLDGYLEKLGEGESAGKEEISTLARDFFPDGVFSHDRMSFRDFVEDVAEILEDMAEGQGSDEMEEEMEKFEKEALGKFTSGDIKDGGELKRVNVRVRG</sequence>
<feature type="compositionally biased region" description="Gly residues" evidence="3">
    <location>
        <begin position="56"/>
        <end position="65"/>
    </location>
</feature>
<evidence type="ECO:0000256" key="1">
    <source>
        <dbReference type="ARBA" id="ARBA00023054"/>
    </source>
</evidence>
<evidence type="ECO:0000256" key="2">
    <source>
        <dbReference type="SAM" id="Coils"/>
    </source>
</evidence>
<dbReference type="OrthoDB" id="8947092at2759"/>
<feature type="region of interest" description="Disordered" evidence="3">
    <location>
        <begin position="215"/>
        <end position="254"/>
    </location>
</feature>
<feature type="compositionally biased region" description="Basic and acidic residues" evidence="3">
    <location>
        <begin position="650"/>
        <end position="665"/>
    </location>
</feature>
<dbReference type="Ensembl" id="ENSPKIT00000015529.1">
    <property type="protein sequence ID" value="ENSPKIP00000034612.1"/>
    <property type="gene ID" value="ENSPKIG00000013873.1"/>
</dbReference>
<accession>A0A3B3SV35</accession>
<feature type="compositionally biased region" description="Low complexity" evidence="3">
    <location>
        <begin position="1"/>
        <end position="18"/>
    </location>
</feature>
<dbReference type="Proteomes" id="UP000261540">
    <property type="component" value="Unplaced"/>
</dbReference>
<protein>
    <submittedName>
        <fullName evidence="4">Pre-B-cell leukemia transcription factor-interacting protein 1-like</fullName>
    </submittedName>
</protein>
<reference evidence="4" key="1">
    <citation type="submission" date="2025-08" db="UniProtKB">
        <authorList>
            <consortium name="Ensembl"/>
        </authorList>
    </citation>
    <scope>IDENTIFICATION</scope>
</reference>
<feature type="compositionally biased region" description="Polar residues" evidence="3">
    <location>
        <begin position="75"/>
        <end position="85"/>
    </location>
</feature>
<keyword evidence="5" id="KW-1185">Reference proteome</keyword>
<feature type="coiled-coil region" evidence="2">
    <location>
        <begin position="324"/>
        <end position="389"/>
    </location>
</feature>
<dbReference type="GeneTree" id="ENSGT00730000111747"/>
<keyword evidence="1 2" id="KW-0175">Coiled coil</keyword>
<dbReference type="InterPro" id="IPR051990">
    <property type="entry name" value="CCPG1/PBIP1"/>
</dbReference>
<feature type="region of interest" description="Disordered" evidence="3">
    <location>
        <begin position="493"/>
        <end position="665"/>
    </location>
</feature>
<feature type="region of interest" description="Disordered" evidence="3">
    <location>
        <begin position="1"/>
        <end position="101"/>
    </location>
</feature>
<dbReference type="STRING" id="1676925.ENSPKIP00000034612"/>
<feature type="compositionally biased region" description="Basic and acidic residues" evidence="3">
    <location>
        <begin position="505"/>
        <end position="637"/>
    </location>
</feature>
<proteinExistence type="predicted"/>
<dbReference type="PANTHER" id="PTHR28638:SF1">
    <property type="entry name" value="PRE-B-CELL LEUKEMIA TRANSCRIPTION FACTOR-INTERACTING PROTEIN 1"/>
    <property type="match status" value="1"/>
</dbReference>
<feature type="compositionally biased region" description="Acidic residues" evidence="3">
    <location>
        <begin position="240"/>
        <end position="249"/>
    </location>
</feature>
<dbReference type="AlphaFoldDB" id="A0A3B3SV35"/>
<organism evidence="4 5">
    <name type="scientific">Paramormyrops kingsleyae</name>
    <dbReference type="NCBI Taxonomy" id="1676925"/>
    <lineage>
        <taxon>Eukaryota</taxon>
        <taxon>Metazoa</taxon>
        <taxon>Chordata</taxon>
        <taxon>Craniata</taxon>
        <taxon>Vertebrata</taxon>
        <taxon>Euteleostomi</taxon>
        <taxon>Actinopterygii</taxon>
        <taxon>Neopterygii</taxon>
        <taxon>Teleostei</taxon>
        <taxon>Osteoglossocephala</taxon>
        <taxon>Osteoglossomorpha</taxon>
        <taxon>Osteoglossiformes</taxon>
        <taxon>Mormyridae</taxon>
        <taxon>Paramormyrops</taxon>
    </lineage>
</organism>
<dbReference type="PANTHER" id="PTHR28638">
    <property type="entry name" value="CELL CYCLE PROGRESSION PROTEIN 1"/>
    <property type="match status" value="1"/>
</dbReference>
<feature type="compositionally biased region" description="Low complexity" evidence="3">
    <location>
        <begin position="46"/>
        <end position="55"/>
    </location>
</feature>